<reference evidence="1 2" key="1">
    <citation type="submission" date="2020-08" db="EMBL/GenBank/DDBJ databases">
        <title>Aphidius gifuensis genome sequencing and assembly.</title>
        <authorList>
            <person name="Du Z."/>
        </authorList>
    </citation>
    <scope>NUCLEOTIDE SEQUENCE [LARGE SCALE GENOMIC DNA]</scope>
    <source>
        <strain evidence="1">YNYX2018</strain>
        <tissue evidence="1">Adults</tissue>
    </source>
</reference>
<accession>A0A835CZ78</accession>
<sequence>MSNRSYNRIEDMMLIKGPTEIFYKGRKMTEGNNKYTNMMMKMKDATRNLISKLYKRDDDEDEVLSSKLGSFIVSIECSKIALVTKKSEKNFIFPVVFNTTLNGKSIEPLSNKTAAEDKKTLSLQVNDLSIAIDGYKLKLNVKNRAET</sequence>
<dbReference type="Proteomes" id="UP000639338">
    <property type="component" value="Unassembled WGS sequence"/>
</dbReference>
<organism evidence="1 2">
    <name type="scientific">Aphidius gifuensis</name>
    <name type="common">Parasitoid wasp</name>
    <dbReference type="NCBI Taxonomy" id="684658"/>
    <lineage>
        <taxon>Eukaryota</taxon>
        <taxon>Metazoa</taxon>
        <taxon>Ecdysozoa</taxon>
        <taxon>Arthropoda</taxon>
        <taxon>Hexapoda</taxon>
        <taxon>Insecta</taxon>
        <taxon>Pterygota</taxon>
        <taxon>Neoptera</taxon>
        <taxon>Endopterygota</taxon>
        <taxon>Hymenoptera</taxon>
        <taxon>Apocrita</taxon>
        <taxon>Ichneumonoidea</taxon>
        <taxon>Braconidae</taxon>
        <taxon>Aphidiinae</taxon>
        <taxon>Aphidius</taxon>
    </lineage>
</organism>
<gene>
    <name evidence="1" type="ORF">HCN44_009788</name>
</gene>
<name>A0A835CZ78_APHGI</name>
<dbReference type="EMBL" id="JACMRX010000001">
    <property type="protein sequence ID" value="KAF7998390.1"/>
    <property type="molecule type" value="Genomic_DNA"/>
</dbReference>
<proteinExistence type="predicted"/>
<protein>
    <submittedName>
        <fullName evidence="1">Uncharacterized protein</fullName>
    </submittedName>
</protein>
<comment type="caution">
    <text evidence="1">The sequence shown here is derived from an EMBL/GenBank/DDBJ whole genome shotgun (WGS) entry which is preliminary data.</text>
</comment>
<dbReference type="AlphaFoldDB" id="A0A835CZ78"/>
<keyword evidence="2" id="KW-1185">Reference proteome</keyword>
<evidence type="ECO:0000313" key="1">
    <source>
        <dbReference type="EMBL" id="KAF7998390.1"/>
    </source>
</evidence>
<evidence type="ECO:0000313" key="2">
    <source>
        <dbReference type="Proteomes" id="UP000639338"/>
    </source>
</evidence>